<evidence type="ECO:0000256" key="2">
    <source>
        <dbReference type="ARBA" id="ARBA00022448"/>
    </source>
</evidence>
<keyword evidence="5 8" id="KW-0812">Transmembrane</keyword>
<protein>
    <submittedName>
        <fullName evidence="10">Putative spermidine/putrescine transport system permease protein</fullName>
    </submittedName>
    <submittedName>
        <fullName evidence="11">Spermidine/putrescine ABC transporter permease</fullName>
    </submittedName>
</protein>
<dbReference type="Gene3D" id="1.10.3720.10">
    <property type="entry name" value="MetI-like"/>
    <property type="match status" value="1"/>
</dbReference>
<evidence type="ECO:0000256" key="8">
    <source>
        <dbReference type="RuleBase" id="RU363032"/>
    </source>
</evidence>
<name>A0A1Q9A3W7_9HYPH</name>
<dbReference type="InterPro" id="IPR000515">
    <property type="entry name" value="MetI-like"/>
</dbReference>
<evidence type="ECO:0000256" key="3">
    <source>
        <dbReference type="ARBA" id="ARBA00022475"/>
    </source>
</evidence>
<keyword evidence="7 8" id="KW-0472">Membrane</keyword>
<dbReference type="EMBL" id="MKIN01000022">
    <property type="protein sequence ID" value="OLP49188.1"/>
    <property type="molecule type" value="Genomic_DNA"/>
</dbReference>
<dbReference type="SUPFAM" id="SSF161098">
    <property type="entry name" value="MetI-like"/>
    <property type="match status" value="1"/>
</dbReference>
<evidence type="ECO:0000256" key="6">
    <source>
        <dbReference type="ARBA" id="ARBA00022989"/>
    </source>
</evidence>
<reference evidence="11 12" key="1">
    <citation type="submission" date="2016-09" db="EMBL/GenBank/DDBJ databases">
        <title>Rhizobium oryziradicis sp. nov., isolated from the root of rice.</title>
        <authorList>
            <person name="Zhao J."/>
            <person name="Zhang X."/>
        </authorList>
    </citation>
    <scope>NUCLEOTIDE SEQUENCE [LARGE SCALE GENOMIC DNA]</scope>
    <source>
        <strain evidence="11 12">14971</strain>
    </source>
</reference>
<dbReference type="OrthoDB" id="5622164at2"/>
<organism evidence="11 12">
    <name type="scientific">Allorhizobium taibaishanense</name>
    <dbReference type="NCBI Taxonomy" id="887144"/>
    <lineage>
        <taxon>Bacteria</taxon>
        <taxon>Pseudomonadati</taxon>
        <taxon>Pseudomonadota</taxon>
        <taxon>Alphaproteobacteria</taxon>
        <taxon>Hyphomicrobiales</taxon>
        <taxon>Rhizobiaceae</taxon>
        <taxon>Rhizobium/Agrobacterium group</taxon>
        <taxon>Allorhizobium</taxon>
    </lineage>
</organism>
<dbReference type="EMBL" id="JACIED010000001">
    <property type="protein sequence ID" value="MBB4006200.1"/>
    <property type="molecule type" value="Genomic_DNA"/>
</dbReference>
<dbReference type="PANTHER" id="PTHR43357">
    <property type="entry name" value="INNER MEMBRANE ABC TRANSPORTER PERMEASE PROTEIN YDCV"/>
    <property type="match status" value="1"/>
</dbReference>
<feature type="transmembrane region" description="Helical" evidence="8">
    <location>
        <begin position="232"/>
        <end position="254"/>
    </location>
</feature>
<dbReference type="Proteomes" id="UP000544107">
    <property type="component" value="Unassembled WGS sequence"/>
</dbReference>
<feature type="transmembrane region" description="Helical" evidence="8">
    <location>
        <begin position="171"/>
        <end position="201"/>
    </location>
</feature>
<evidence type="ECO:0000259" key="9">
    <source>
        <dbReference type="PROSITE" id="PS50928"/>
    </source>
</evidence>
<feature type="transmembrane region" description="Helical" evidence="8">
    <location>
        <begin position="7"/>
        <end position="27"/>
    </location>
</feature>
<evidence type="ECO:0000256" key="1">
    <source>
        <dbReference type="ARBA" id="ARBA00004429"/>
    </source>
</evidence>
<accession>A0A1Q9A3W7</accession>
<sequence length="262" mass="29201">MKPQKFFAWLAIAISSLYFIVPLIATFEFSLRMRRGEYSFDAYRTVLSDGNFQASFGYSMVMAILTIAMITLLVVPTAYWVRLRLPQMRPVIEFITMMPLVIPAIVVIFGYLRLYNSSSFLPLTATTSGTDLLFLFGLMTLSLPYTYRSVDAAMRAIDVRTLTEAAQSLGAGWWLILFRCIFPNVLTGVLSGAFITFAIVIGEFTIPSLLNRPAFGPYLQLIGANRAYEPPALAIIAFAMTWLSIALLNIIALFTKPLPSKA</sequence>
<keyword evidence="6 8" id="KW-1133">Transmembrane helix</keyword>
<keyword evidence="4" id="KW-0997">Cell inner membrane</keyword>
<keyword evidence="2 8" id="KW-0813">Transport</keyword>
<comment type="subcellular location">
    <subcellularLocation>
        <location evidence="1">Cell inner membrane</location>
        <topology evidence="1">Multi-pass membrane protein</topology>
    </subcellularLocation>
    <subcellularLocation>
        <location evidence="8">Cell membrane</location>
        <topology evidence="8">Multi-pass membrane protein</topology>
    </subcellularLocation>
</comment>
<comment type="caution">
    <text evidence="11">The sequence shown here is derived from an EMBL/GenBank/DDBJ whole genome shotgun (WGS) entry which is preliminary data.</text>
</comment>
<dbReference type="Proteomes" id="UP000185598">
    <property type="component" value="Unassembled WGS sequence"/>
</dbReference>
<evidence type="ECO:0000256" key="5">
    <source>
        <dbReference type="ARBA" id="ARBA00022692"/>
    </source>
</evidence>
<dbReference type="GO" id="GO:0005886">
    <property type="term" value="C:plasma membrane"/>
    <property type="evidence" value="ECO:0007669"/>
    <property type="project" value="UniProtKB-SubCell"/>
</dbReference>
<evidence type="ECO:0000313" key="13">
    <source>
        <dbReference type="Proteomes" id="UP000544107"/>
    </source>
</evidence>
<evidence type="ECO:0000313" key="12">
    <source>
        <dbReference type="Proteomes" id="UP000185598"/>
    </source>
</evidence>
<comment type="similarity">
    <text evidence="8">Belongs to the binding-protein-dependent transport system permease family.</text>
</comment>
<evidence type="ECO:0000313" key="11">
    <source>
        <dbReference type="EMBL" id="OLP49188.1"/>
    </source>
</evidence>
<dbReference type="PANTHER" id="PTHR43357:SF4">
    <property type="entry name" value="INNER MEMBRANE ABC TRANSPORTER PERMEASE PROTEIN YDCV"/>
    <property type="match status" value="1"/>
</dbReference>
<proteinExistence type="inferred from homology"/>
<dbReference type="AlphaFoldDB" id="A0A1Q9A3W7"/>
<evidence type="ECO:0000256" key="4">
    <source>
        <dbReference type="ARBA" id="ARBA00022519"/>
    </source>
</evidence>
<dbReference type="CDD" id="cd06261">
    <property type="entry name" value="TM_PBP2"/>
    <property type="match status" value="1"/>
</dbReference>
<dbReference type="PROSITE" id="PS50928">
    <property type="entry name" value="ABC_TM1"/>
    <property type="match status" value="1"/>
</dbReference>
<evidence type="ECO:0000256" key="7">
    <source>
        <dbReference type="ARBA" id="ARBA00023136"/>
    </source>
</evidence>
<gene>
    <name evidence="11" type="ORF">BJF91_19080</name>
    <name evidence="10" type="ORF">GGQ71_000436</name>
</gene>
<dbReference type="GO" id="GO:0055085">
    <property type="term" value="P:transmembrane transport"/>
    <property type="evidence" value="ECO:0007669"/>
    <property type="project" value="InterPro"/>
</dbReference>
<evidence type="ECO:0000313" key="10">
    <source>
        <dbReference type="EMBL" id="MBB4006200.1"/>
    </source>
</evidence>
<dbReference type="RefSeq" id="WP_075614978.1">
    <property type="nucleotide sequence ID" value="NZ_JACIED010000001.1"/>
</dbReference>
<feature type="domain" description="ABC transmembrane type-1" evidence="9">
    <location>
        <begin position="56"/>
        <end position="251"/>
    </location>
</feature>
<keyword evidence="3" id="KW-1003">Cell membrane</keyword>
<dbReference type="Pfam" id="PF00528">
    <property type="entry name" value="BPD_transp_1"/>
    <property type="match status" value="1"/>
</dbReference>
<reference evidence="10 13" key="2">
    <citation type="submission" date="2020-08" db="EMBL/GenBank/DDBJ databases">
        <title>Genomic Encyclopedia of Type Strains, Phase IV (KMG-IV): sequencing the most valuable type-strain genomes for metagenomic binning, comparative biology and taxonomic classification.</title>
        <authorList>
            <person name="Goeker M."/>
        </authorList>
    </citation>
    <scope>NUCLEOTIDE SEQUENCE [LARGE SCALE GENOMIC DNA]</scope>
    <source>
        <strain evidence="10 13">DSM 100021</strain>
    </source>
</reference>
<dbReference type="InterPro" id="IPR035906">
    <property type="entry name" value="MetI-like_sf"/>
</dbReference>
<feature type="transmembrane region" description="Helical" evidence="8">
    <location>
        <begin position="91"/>
        <end position="112"/>
    </location>
</feature>
<feature type="transmembrane region" description="Helical" evidence="8">
    <location>
        <begin position="56"/>
        <end position="79"/>
    </location>
</feature>
<dbReference type="STRING" id="887144.BJF91_19080"/>
<feature type="transmembrane region" description="Helical" evidence="8">
    <location>
        <begin position="132"/>
        <end position="150"/>
    </location>
</feature>
<keyword evidence="12" id="KW-1185">Reference proteome</keyword>